<evidence type="ECO:0000259" key="5">
    <source>
        <dbReference type="Pfam" id="PF01850"/>
    </source>
</evidence>
<comment type="caution">
    <text evidence="6">The sequence shown here is derived from an EMBL/GenBank/DDBJ whole genome shotgun (WGS) entry which is preliminary data.</text>
</comment>
<evidence type="ECO:0000256" key="1">
    <source>
        <dbReference type="ARBA" id="ARBA00022722"/>
    </source>
</evidence>
<dbReference type="SUPFAM" id="SSF88723">
    <property type="entry name" value="PIN domain-like"/>
    <property type="match status" value="1"/>
</dbReference>
<keyword evidence="2" id="KW-0479">Metal-binding</keyword>
<name>A0A7W5A098_9ACTN</name>
<evidence type="ECO:0000256" key="3">
    <source>
        <dbReference type="ARBA" id="ARBA00022801"/>
    </source>
</evidence>
<sequence>MLGKLDAPDDLVRLFGDQGITPLPFTERHAARVTKFEALSKHDPFDRILVAQAAAEGLEFMTSDRILLGLGYDWIVDARK</sequence>
<feature type="domain" description="PIN" evidence="5">
    <location>
        <begin position="17"/>
        <end position="66"/>
    </location>
</feature>
<dbReference type="InterPro" id="IPR029060">
    <property type="entry name" value="PIN-like_dom_sf"/>
</dbReference>
<dbReference type="Proteomes" id="UP000577707">
    <property type="component" value="Unassembled WGS sequence"/>
</dbReference>
<keyword evidence="3" id="KW-0378">Hydrolase</keyword>
<keyword evidence="7" id="KW-1185">Reference proteome</keyword>
<keyword evidence="4" id="KW-0460">Magnesium</keyword>
<dbReference type="GO" id="GO:0046872">
    <property type="term" value="F:metal ion binding"/>
    <property type="evidence" value="ECO:0007669"/>
    <property type="project" value="UniProtKB-KW"/>
</dbReference>
<dbReference type="GO" id="GO:0004518">
    <property type="term" value="F:nuclease activity"/>
    <property type="evidence" value="ECO:0007669"/>
    <property type="project" value="UniProtKB-KW"/>
</dbReference>
<protein>
    <submittedName>
        <fullName evidence="6">PIN domain nuclease of toxin-antitoxin system</fullName>
    </submittedName>
</protein>
<accession>A0A7W5A098</accession>
<dbReference type="EMBL" id="JACHXG010000001">
    <property type="protein sequence ID" value="MBB3087238.1"/>
    <property type="molecule type" value="Genomic_DNA"/>
</dbReference>
<gene>
    <name evidence="6" type="ORF">FHS12_000161</name>
</gene>
<evidence type="ECO:0000313" key="6">
    <source>
        <dbReference type="EMBL" id="MBB3087238.1"/>
    </source>
</evidence>
<reference evidence="6 7" key="1">
    <citation type="submission" date="2020-08" db="EMBL/GenBank/DDBJ databases">
        <title>Genomic Encyclopedia of Type Strains, Phase III (KMG-III): the genomes of soil and plant-associated and newly described type strains.</title>
        <authorList>
            <person name="Whitman W."/>
        </authorList>
    </citation>
    <scope>NUCLEOTIDE SEQUENCE [LARGE SCALE GENOMIC DNA]</scope>
    <source>
        <strain evidence="6 7">CECT 3302</strain>
    </source>
</reference>
<keyword evidence="1" id="KW-0540">Nuclease</keyword>
<dbReference type="AlphaFoldDB" id="A0A7W5A098"/>
<dbReference type="GO" id="GO:0016787">
    <property type="term" value="F:hydrolase activity"/>
    <property type="evidence" value="ECO:0007669"/>
    <property type="project" value="UniProtKB-KW"/>
</dbReference>
<evidence type="ECO:0000256" key="4">
    <source>
        <dbReference type="ARBA" id="ARBA00022842"/>
    </source>
</evidence>
<dbReference type="InterPro" id="IPR002716">
    <property type="entry name" value="PIN_dom"/>
</dbReference>
<dbReference type="Pfam" id="PF01850">
    <property type="entry name" value="PIN"/>
    <property type="match status" value="1"/>
</dbReference>
<evidence type="ECO:0000313" key="7">
    <source>
        <dbReference type="Proteomes" id="UP000577707"/>
    </source>
</evidence>
<evidence type="ECO:0000256" key="2">
    <source>
        <dbReference type="ARBA" id="ARBA00022723"/>
    </source>
</evidence>
<proteinExistence type="predicted"/>
<organism evidence="6 7">
    <name type="scientific">Nocardioides albus</name>
    <dbReference type="NCBI Taxonomy" id="1841"/>
    <lineage>
        <taxon>Bacteria</taxon>
        <taxon>Bacillati</taxon>
        <taxon>Actinomycetota</taxon>
        <taxon>Actinomycetes</taxon>
        <taxon>Propionibacteriales</taxon>
        <taxon>Nocardioidaceae</taxon>
        <taxon>Nocardioides</taxon>
    </lineage>
</organism>